<accession>A0A377M3A7</accession>
<dbReference type="InterPro" id="IPR007498">
    <property type="entry name" value="PqiA-like"/>
</dbReference>
<feature type="transmembrane region" description="Helical" evidence="1">
    <location>
        <begin position="20"/>
        <end position="45"/>
    </location>
</feature>
<keyword evidence="1" id="KW-0472">Membrane</keyword>
<keyword evidence="1" id="KW-0812">Transmembrane</keyword>
<organism evidence="2 3">
    <name type="scientific">Enterobacter cloacae</name>
    <dbReference type="NCBI Taxonomy" id="550"/>
    <lineage>
        <taxon>Bacteria</taxon>
        <taxon>Pseudomonadati</taxon>
        <taxon>Pseudomonadota</taxon>
        <taxon>Gammaproteobacteria</taxon>
        <taxon>Enterobacterales</taxon>
        <taxon>Enterobacteriaceae</taxon>
        <taxon>Enterobacter</taxon>
        <taxon>Enterobacter cloacae complex</taxon>
    </lineage>
</organism>
<name>A0A377M3A7_ENTCL</name>
<evidence type="ECO:0000313" key="2">
    <source>
        <dbReference type="EMBL" id="STQ12869.1"/>
    </source>
</evidence>
<keyword evidence="1" id="KW-1133">Transmembrane helix</keyword>
<dbReference type="AlphaFoldDB" id="A0A377M3A7"/>
<protein>
    <submittedName>
        <fullName evidence="2">PqiA family integral membrane protein</fullName>
    </submittedName>
</protein>
<sequence>MTSQVDLLEIPGVMFSEDYASLGTFFLLFVQIVPAFCLVVILLLVNRVKMPAALKIKLARVLFQLKKLGDGRDFSGGYSGQLRKADGPTVTWGIGSSFIPWCLYCVLAAARIPVR</sequence>
<reference evidence="2 3" key="1">
    <citation type="submission" date="2018-06" db="EMBL/GenBank/DDBJ databases">
        <authorList>
            <consortium name="Pathogen Informatics"/>
            <person name="Doyle S."/>
        </authorList>
    </citation>
    <scope>NUCLEOTIDE SEQUENCE [LARGE SCALE GENOMIC DNA]</scope>
    <source>
        <strain evidence="2 3">NCTC10005</strain>
    </source>
</reference>
<dbReference type="EMBL" id="UGJB01000004">
    <property type="protein sequence ID" value="STQ12869.1"/>
    <property type="molecule type" value="Genomic_DNA"/>
</dbReference>
<dbReference type="Pfam" id="PF04403">
    <property type="entry name" value="PqiA"/>
    <property type="match status" value="1"/>
</dbReference>
<gene>
    <name evidence="2" type="ORF">NCTC10005_05670</name>
</gene>
<proteinExistence type="predicted"/>
<evidence type="ECO:0000256" key="1">
    <source>
        <dbReference type="SAM" id="Phobius"/>
    </source>
</evidence>
<dbReference type="Proteomes" id="UP000255106">
    <property type="component" value="Unassembled WGS sequence"/>
</dbReference>
<evidence type="ECO:0000313" key="3">
    <source>
        <dbReference type="Proteomes" id="UP000255106"/>
    </source>
</evidence>